<dbReference type="EMBL" id="BOMG01000044">
    <property type="protein sequence ID" value="GID54911.1"/>
    <property type="molecule type" value="Genomic_DNA"/>
</dbReference>
<keyword evidence="2" id="KW-1185">Reference proteome</keyword>
<dbReference type="Proteomes" id="UP000612282">
    <property type="component" value="Unassembled WGS sequence"/>
</dbReference>
<name>A0ABQ3X8T3_9ACTN</name>
<evidence type="ECO:0000313" key="1">
    <source>
        <dbReference type="EMBL" id="GID54911.1"/>
    </source>
</evidence>
<proteinExistence type="predicted"/>
<evidence type="ECO:0008006" key="3">
    <source>
        <dbReference type="Google" id="ProtNLM"/>
    </source>
</evidence>
<reference evidence="1 2" key="1">
    <citation type="submission" date="2021-01" db="EMBL/GenBank/DDBJ databases">
        <title>Whole genome shotgun sequence of Actinoplanes couchii NBRC 106145.</title>
        <authorList>
            <person name="Komaki H."/>
            <person name="Tamura T."/>
        </authorList>
    </citation>
    <scope>NUCLEOTIDE SEQUENCE [LARGE SCALE GENOMIC DNA]</scope>
    <source>
        <strain evidence="1 2">NBRC 106145</strain>
    </source>
</reference>
<gene>
    <name evidence="1" type="ORF">Aco03nite_033150</name>
</gene>
<evidence type="ECO:0000313" key="2">
    <source>
        <dbReference type="Proteomes" id="UP000612282"/>
    </source>
</evidence>
<accession>A0ABQ3X8T3</accession>
<protein>
    <recommendedName>
        <fullName evidence="3">4Fe-4S ferredoxin-type domain-containing protein</fullName>
    </recommendedName>
</protein>
<comment type="caution">
    <text evidence="1">The sequence shown here is derived from an EMBL/GenBank/DDBJ whole genome shotgun (WGS) entry which is preliminary data.</text>
</comment>
<sequence>MRIDTFRRLMMTPSIHCVTRDFRHGTGPPARCGNGDMNGQPREIDPERRYATPTGEPCPYALRTDGTVDGDGACRGCGTCLLGADWSK</sequence>
<organism evidence="1 2">
    <name type="scientific">Actinoplanes couchii</name>
    <dbReference type="NCBI Taxonomy" id="403638"/>
    <lineage>
        <taxon>Bacteria</taxon>
        <taxon>Bacillati</taxon>
        <taxon>Actinomycetota</taxon>
        <taxon>Actinomycetes</taxon>
        <taxon>Micromonosporales</taxon>
        <taxon>Micromonosporaceae</taxon>
        <taxon>Actinoplanes</taxon>
    </lineage>
</organism>